<dbReference type="EMBL" id="JANPWB010000005">
    <property type="protein sequence ID" value="KAJ1185178.1"/>
    <property type="molecule type" value="Genomic_DNA"/>
</dbReference>
<name>A0AAV7U8C2_PLEWA</name>
<evidence type="ECO:0000313" key="3">
    <source>
        <dbReference type="Proteomes" id="UP001066276"/>
    </source>
</evidence>
<comment type="caution">
    <text evidence="2">The sequence shown here is derived from an EMBL/GenBank/DDBJ whole genome shotgun (WGS) entry which is preliminary data.</text>
</comment>
<organism evidence="2 3">
    <name type="scientific">Pleurodeles waltl</name>
    <name type="common">Iberian ribbed newt</name>
    <dbReference type="NCBI Taxonomy" id="8319"/>
    <lineage>
        <taxon>Eukaryota</taxon>
        <taxon>Metazoa</taxon>
        <taxon>Chordata</taxon>
        <taxon>Craniata</taxon>
        <taxon>Vertebrata</taxon>
        <taxon>Euteleostomi</taxon>
        <taxon>Amphibia</taxon>
        <taxon>Batrachia</taxon>
        <taxon>Caudata</taxon>
        <taxon>Salamandroidea</taxon>
        <taxon>Salamandridae</taxon>
        <taxon>Pleurodelinae</taxon>
        <taxon>Pleurodeles</taxon>
    </lineage>
</organism>
<feature type="region of interest" description="Disordered" evidence="1">
    <location>
        <begin position="146"/>
        <end position="165"/>
    </location>
</feature>
<feature type="region of interest" description="Disordered" evidence="1">
    <location>
        <begin position="26"/>
        <end position="106"/>
    </location>
</feature>
<gene>
    <name evidence="2" type="ORF">NDU88_001972</name>
</gene>
<accession>A0AAV7U8C2</accession>
<sequence>MFESPMGTQRNLFDVSTKECAYITQGSFLTGKAGSEQEDGVQEKERREEGHEEERRQEEAGHQEEERREETESGDPGQPNRHKAEAEQESRGAAVRNRESEKASHIPGRTWLFQVRDCLRCQLSELVGKVGRYRGGGLRNWERRAQRGEHGKDPISHCRKGEGTF</sequence>
<feature type="compositionally biased region" description="Basic and acidic residues" evidence="1">
    <location>
        <begin position="41"/>
        <end position="71"/>
    </location>
</feature>
<dbReference type="AlphaFoldDB" id="A0AAV7U8C2"/>
<dbReference type="Proteomes" id="UP001066276">
    <property type="component" value="Chromosome 3_1"/>
</dbReference>
<evidence type="ECO:0000256" key="1">
    <source>
        <dbReference type="SAM" id="MobiDB-lite"/>
    </source>
</evidence>
<reference evidence="2" key="1">
    <citation type="journal article" date="2022" name="bioRxiv">
        <title>Sequencing and chromosome-scale assembly of the giantPleurodeles waltlgenome.</title>
        <authorList>
            <person name="Brown T."/>
            <person name="Elewa A."/>
            <person name="Iarovenko S."/>
            <person name="Subramanian E."/>
            <person name="Araus A.J."/>
            <person name="Petzold A."/>
            <person name="Susuki M."/>
            <person name="Suzuki K.-i.T."/>
            <person name="Hayashi T."/>
            <person name="Toyoda A."/>
            <person name="Oliveira C."/>
            <person name="Osipova E."/>
            <person name="Leigh N.D."/>
            <person name="Simon A."/>
            <person name="Yun M.H."/>
        </authorList>
    </citation>
    <scope>NUCLEOTIDE SEQUENCE</scope>
    <source>
        <strain evidence="2">20211129_DDA</strain>
        <tissue evidence="2">Liver</tissue>
    </source>
</reference>
<protein>
    <submittedName>
        <fullName evidence="2">Uncharacterized protein</fullName>
    </submittedName>
</protein>
<evidence type="ECO:0000313" key="2">
    <source>
        <dbReference type="EMBL" id="KAJ1185178.1"/>
    </source>
</evidence>
<proteinExistence type="predicted"/>
<feature type="compositionally biased region" description="Basic and acidic residues" evidence="1">
    <location>
        <begin position="82"/>
        <end position="104"/>
    </location>
</feature>
<keyword evidence="3" id="KW-1185">Reference proteome</keyword>